<comment type="similarity">
    <text evidence="8 9">Belongs to the RuBisCO activase family.</text>
</comment>
<sequence>MAAAVSTVGAVNTAPLYLNGSGAGASAPSSAFFGSSLKKVNSSYTAPKASSGNFKVVAAEVNEDKQTNKDRWQGLAYDASDDQQDITRGKGMVDSLFQAPTGQGTHYPVLSSYEYLSQGLRTYNLDNNMNGYYIAPAFMDKLVVHISKNFMSLPNIKVPLILGIWGGKGQGKSFQCELVFAKMGINPIMMSAGELESGNAGEPAKLIRQRYREAADLIKKGKMCCLFINDLDAGAGRLGGTTQYTVNNQMVNATLMNIADNPTNVQLPGMYNKEENPRVPIIVTGNDFSTLYAPLIRDGRMEKFYWAPTREDRIGVCTGIFRTDNVPKEDIVKLVDSFPGQSIDFFGAVRARVYDDEVRKWIGDIGVDKVGKRLVNSREGPPTFEQPAMSLEKLLEYGNMLVQEQENVKRVQLADKYLSEAALGEANKDAIESGTFYG</sequence>
<feature type="domain" description="ATPase AAA-type core" evidence="10">
    <location>
        <begin position="164"/>
        <end position="307"/>
    </location>
</feature>
<organism evidence="12">
    <name type="scientific">Neolamarckia cadamba</name>
    <dbReference type="NCBI Taxonomy" id="153762"/>
    <lineage>
        <taxon>Eukaryota</taxon>
        <taxon>Viridiplantae</taxon>
        <taxon>Streptophyta</taxon>
        <taxon>Embryophyta</taxon>
        <taxon>Tracheophyta</taxon>
        <taxon>Spermatophyta</taxon>
        <taxon>Magnoliopsida</taxon>
        <taxon>eudicotyledons</taxon>
        <taxon>Gunneridae</taxon>
        <taxon>Pentapetalae</taxon>
        <taxon>asterids</taxon>
        <taxon>lamiids</taxon>
        <taxon>Gentianales</taxon>
        <taxon>Rubiaceae</taxon>
        <taxon>Cinchonoideae</taxon>
        <taxon>Naucleeae</taxon>
        <taxon>Neolamarckia</taxon>
    </lineage>
</organism>
<protein>
    <recommendedName>
        <fullName evidence="9">Ribulose bisphosphate carboxylase/oxygenase activase, chloroplastic</fullName>
        <shortName evidence="9">RA</shortName>
        <shortName evidence="9">RuBisCO activase</shortName>
    </recommendedName>
</protein>
<evidence type="ECO:0000313" key="12">
    <source>
        <dbReference type="EMBL" id="AVQ04665.1"/>
    </source>
</evidence>
<keyword evidence="5 9" id="KW-0067">ATP-binding</keyword>
<evidence type="ECO:0000259" key="11">
    <source>
        <dbReference type="Pfam" id="PF21228"/>
    </source>
</evidence>
<dbReference type="Gene3D" id="3.40.50.300">
    <property type="entry name" value="P-loop containing nucleotide triphosphate hydrolases"/>
    <property type="match status" value="1"/>
</dbReference>
<evidence type="ECO:0000259" key="10">
    <source>
        <dbReference type="Pfam" id="PF00004"/>
    </source>
</evidence>
<dbReference type="InterPro" id="IPR003959">
    <property type="entry name" value="ATPase_AAA_core"/>
</dbReference>
<comment type="subcellular location">
    <subcellularLocation>
        <location evidence="1 9">Plastid</location>
        <location evidence="1 9">Chloroplast stroma</location>
    </subcellularLocation>
</comment>
<name>A0A2R3TV92_9GENT</name>
<evidence type="ECO:0000256" key="6">
    <source>
        <dbReference type="ARBA" id="ARBA00022946"/>
    </source>
</evidence>
<keyword evidence="6" id="KW-0809">Transit peptide</keyword>
<dbReference type="FunFam" id="3.40.50.300:FF:000258">
    <property type="entry name" value="Ribulose bisphosphate carboxylase/oxygenase activase, chloroplastic"/>
    <property type="match status" value="1"/>
</dbReference>
<evidence type="ECO:0000256" key="1">
    <source>
        <dbReference type="ARBA" id="ARBA00004470"/>
    </source>
</evidence>
<evidence type="ECO:0000256" key="5">
    <source>
        <dbReference type="ARBA" id="ARBA00022840"/>
    </source>
</evidence>
<evidence type="ECO:0000256" key="7">
    <source>
        <dbReference type="ARBA" id="ARBA00025556"/>
    </source>
</evidence>
<dbReference type="GO" id="GO:0016887">
    <property type="term" value="F:ATP hydrolysis activity"/>
    <property type="evidence" value="ECO:0007669"/>
    <property type="project" value="UniProtKB-UniRule"/>
</dbReference>
<dbReference type="GO" id="GO:0005524">
    <property type="term" value="F:ATP binding"/>
    <property type="evidence" value="ECO:0007669"/>
    <property type="project" value="UniProtKB-UniRule"/>
</dbReference>
<dbReference type="Pfam" id="PF00004">
    <property type="entry name" value="AAA"/>
    <property type="match status" value="1"/>
</dbReference>
<dbReference type="EMBL" id="KY922896">
    <property type="protein sequence ID" value="AVQ04665.1"/>
    <property type="molecule type" value="mRNA"/>
</dbReference>
<evidence type="ECO:0000256" key="8">
    <source>
        <dbReference type="ARBA" id="ARBA00025781"/>
    </source>
</evidence>
<dbReference type="SUPFAM" id="SSF52540">
    <property type="entry name" value="P-loop containing nucleoside triphosphate hydrolases"/>
    <property type="match status" value="1"/>
</dbReference>
<dbReference type="GO" id="GO:0009570">
    <property type="term" value="C:chloroplast stroma"/>
    <property type="evidence" value="ECO:0007669"/>
    <property type="project" value="UniProtKB-SubCell"/>
</dbReference>
<dbReference type="GO" id="GO:0046863">
    <property type="term" value="F:ribulose-1,5-bisphosphate carboxylase/oxygenase activator activity"/>
    <property type="evidence" value="ECO:0007669"/>
    <property type="project" value="UniProtKB-UniRule"/>
</dbReference>
<dbReference type="GO" id="GO:0009579">
    <property type="term" value="C:thylakoid"/>
    <property type="evidence" value="ECO:0007669"/>
    <property type="project" value="TreeGrafter"/>
</dbReference>
<dbReference type="InterPro" id="IPR044960">
    <property type="entry name" value="RCA-like"/>
</dbReference>
<feature type="domain" description="Ribulose bisphosphate carboxylase/oxygenase activase AAA helical" evidence="11">
    <location>
        <begin position="310"/>
        <end position="405"/>
    </location>
</feature>
<evidence type="ECO:0000256" key="4">
    <source>
        <dbReference type="ARBA" id="ARBA00022741"/>
    </source>
</evidence>
<evidence type="ECO:0000256" key="2">
    <source>
        <dbReference type="ARBA" id="ARBA00022528"/>
    </source>
</evidence>
<evidence type="ECO:0000256" key="3">
    <source>
        <dbReference type="ARBA" id="ARBA00022640"/>
    </source>
</evidence>
<comment type="function">
    <text evidence="7 9">Activation of RuBisCO (ribulose-1,5-bisphosphate carboxylase/oxygenase; EC 4.1.1.39) involves the ATP-dependent carboxylation of the epsilon-amino group of lysine leading to a carbamate structure.</text>
</comment>
<evidence type="ECO:0000256" key="9">
    <source>
        <dbReference type="RuleBase" id="RU369045"/>
    </source>
</evidence>
<proteinExistence type="evidence at transcript level"/>
<reference evidence="12" key="1">
    <citation type="submission" date="2017-04" db="EMBL/GenBank/DDBJ databases">
        <title>Selection and Validation of Reference Genes for Quantitative Real-Time PCR in Neolamarckia cadamba.</title>
        <authorList>
            <person name="Peng C."/>
            <person name="Huang T."/>
            <person name="Liu S."/>
            <person name="Yang Z."/>
            <person name="Bai X."/>
            <person name="Zhu Q."/>
            <person name="Ren C."/>
            <person name="Han H."/>
            <person name="Zheng D."/>
            <person name="Song Y."/>
            <person name="Dong T."/>
        </authorList>
    </citation>
    <scope>NUCLEOTIDE SEQUENCE</scope>
    <source>
        <strain evidence="12">NC9</strain>
    </source>
</reference>
<dbReference type="Gene3D" id="1.10.8.1070">
    <property type="match status" value="1"/>
</dbReference>
<dbReference type="InterPro" id="IPR027417">
    <property type="entry name" value="P-loop_NTPase"/>
</dbReference>
<dbReference type="FunFam" id="1.10.8.1070:FF:000001">
    <property type="entry name" value="Ribulose bisphosphate carboxylase/oxygenase activase, chloroplastic"/>
    <property type="match status" value="1"/>
</dbReference>
<dbReference type="InterPro" id="IPR048571">
    <property type="entry name" value="RuBisCO_activase_AAA_helical"/>
</dbReference>
<accession>A0A2R3TV92</accession>
<keyword evidence="3 9" id="KW-0934">Plastid</keyword>
<dbReference type="AlphaFoldDB" id="A0A2R3TV92"/>
<keyword evidence="2 9" id="KW-0150">Chloroplast</keyword>
<keyword evidence="4 9" id="KW-0547">Nucleotide-binding</keyword>
<dbReference type="Pfam" id="PF21228">
    <property type="entry name" value="RuBisCO_activase_AAA_helical"/>
    <property type="match status" value="1"/>
</dbReference>
<dbReference type="PANTHER" id="PTHR32429">
    <property type="match status" value="1"/>
</dbReference>
<dbReference type="PANTHER" id="PTHR32429:SF32">
    <property type="entry name" value="RIBULOSE BISPHOSPHATE CARBOXYLASE_OXYGENASE ACTIVASE, CHLOROPLASTIC"/>
    <property type="match status" value="1"/>
</dbReference>